<gene>
    <name evidence="1" type="primary">g12833</name>
    <name evidence="1" type="ORF">VP750_LOCUS11403</name>
</gene>
<name>A0ABP1GBM9_9CHLO</name>
<dbReference type="InterPro" id="IPR035892">
    <property type="entry name" value="C2_domain_sf"/>
</dbReference>
<keyword evidence="2" id="KW-1185">Reference proteome</keyword>
<proteinExistence type="predicted"/>
<evidence type="ECO:0000313" key="1">
    <source>
        <dbReference type="EMBL" id="CAL5229497.1"/>
    </source>
</evidence>
<reference evidence="1 2" key="1">
    <citation type="submission" date="2024-06" db="EMBL/GenBank/DDBJ databases">
        <authorList>
            <person name="Kraege A."/>
            <person name="Thomma B."/>
        </authorList>
    </citation>
    <scope>NUCLEOTIDE SEQUENCE [LARGE SCALE GENOMIC DNA]</scope>
</reference>
<organism evidence="1 2">
    <name type="scientific">Coccomyxa viridis</name>
    <dbReference type="NCBI Taxonomy" id="1274662"/>
    <lineage>
        <taxon>Eukaryota</taxon>
        <taxon>Viridiplantae</taxon>
        <taxon>Chlorophyta</taxon>
        <taxon>core chlorophytes</taxon>
        <taxon>Trebouxiophyceae</taxon>
        <taxon>Trebouxiophyceae incertae sedis</taxon>
        <taxon>Coccomyxaceae</taxon>
        <taxon>Coccomyxa</taxon>
    </lineage>
</organism>
<protein>
    <submittedName>
        <fullName evidence="1">G12833 protein</fullName>
    </submittedName>
</protein>
<evidence type="ECO:0000313" key="2">
    <source>
        <dbReference type="Proteomes" id="UP001497392"/>
    </source>
</evidence>
<dbReference type="EMBL" id="CAXHTA020000020">
    <property type="protein sequence ID" value="CAL5229497.1"/>
    <property type="molecule type" value="Genomic_DNA"/>
</dbReference>
<comment type="caution">
    <text evidence="1">The sequence shown here is derived from an EMBL/GenBank/DDBJ whole genome shotgun (WGS) entry which is preliminary data.</text>
</comment>
<dbReference type="SUPFAM" id="SSF49562">
    <property type="entry name" value="C2 domain (Calcium/lipid-binding domain, CaLB)"/>
    <property type="match status" value="1"/>
</dbReference>
<accession>A0ABP1GBM9</accession>
<dbReference type="Proteomes" id="UP001497392">
    <property type="component" value="Unassembled WGS sequence"/>
</dbReference>
<sequence>MPARRHRLDLSHLRGVLDTGASASIRAGPISPFVVFRLGSGRTQTKALRDPGPRPRWSSSYHINDIDPDTTPDLEAFLYDSGNGDPILIGTGVARLPGSHPAAVRINLVDDRATHIGHLEVEVDPHGLPFRTTGTGGPRIVAATPHAEVVIAEPTPAPPPPASQGYIPCKEFVTTRPGDKEPVCGRQEYSVTEDRPIEKERRTTILEHHLYEKTFVVETRLVGERPLPGDPRPETISVRECVTRECQPEQCVGAPQLTVETC</sequence>